<dbReference type="InterPro" id="IPR043128">
    <property type="entry name" value="Rev_trsase/Diguanyl_cyclase"/>
</dbReference>
<dbReference type="Proteomes" id="UP000189935">
    <property type="component" value="Chromosome I"/>
</dbReference>
<dbReference type="Gene3D" id="3.30.70.270">
    <property type="match status" value="1"/>
</dbReference>
<dbReference type="InterPro" id="IPR029787">
    <property type="entry name" value="Nucleotide_cyclase"/>
</dbReference>
<evidence type="ECO:0000256" key="1">
    <source>
        <dbReference type="ARBA" id="ARBA00012528"/>
    </source>
</evidence>
<evidence type="ECO:0000256" key="3">
    <source>
        <dbReference type="SAM" id="Phobius"/>
    </source>
</evidence>
<feature type="transmembrane region" description="Helical" evidence="3">
    <location>
        <begin position="61"/>
        <end position="83"/>
    </location>
</feature>
<dbReference type="InterPro" id="IPR050469">
    <property type="entry name" value="Diguanylate_Cyclase"/>
</dbReference>
<feature type="transmembrane region" description="Helical" evidence="3">
    <location>
        <begin position="30"/>
        <end position="49"/>
    </location>
</feature>
<dbReference type="CDD" id="cd01949">
    <property type="entry name" value="GGDEF"/>
    <property type="match status" value="1"/>
</dbReference>
<dbReference type="PROSITE" id="PS50887">
    <property type="entry name" value="GGDEF"/>
    <property type="match status" value="1"/>
</dbReference>
<evidence type="ECO:0000256" key="2">
    <source>
        <dbReference type="ARBA" id="ARBA00034247"/>
    </source>
</evidence>
<dbReference type="InterPro" id="IPR000160">
    <property type="entry name" value="GGDEF_dom"/>
</dbReference>
<evidence type="ECO:0000259" key="4">
    <source>
        <dbReference type="PROSITE" id="PS50887"/>
    </source>
</evidence>
<dbReference type="EC" id="2.7.7.65" evidence="1"/>
<gene>
    <name evidence="5" type="ORF">SAMN05444159_3915</name>
</gene>
<dbReference type="GO" id="GO:0005886">
    <property type="term" value="C:plasma membrane"/>
    <property type="evidence" value="ECO:0007669"/>
    <property type="project" value="TreeGrafter"/>
</dbReference>
<feature type="domain" description="GGDEF" evidence="4">
    <location>
        <begin position="133"/>
        <end position="266"/>
    </location>
</feature>
<dbReference type="Pfam" id="PF00990">
    <property type="entry name" value="GGDEF"/>
    <property type="match status" value="1"/>
</dbReference>
<sequence length="272" mass="29616">MLWLRPERGGVVTIQINTHNDVLRHTARRVAVATGLTIVMTVTTLLLILGTDFDATVRVGYVIGFSLCVATGISAMLAGALSYRSARLMRELTLTRIEMSRISQTDQLTGLLNRRGFDDAAVPALGAARDAGVPVVAFMCDIDHFKSINDRFGHEAGDKVLVGMADVLRRFARKDGVLVARYGGEEFAALMIGIASDQAEQYAEEIRKACAAKQILTGETSERVTISIGFTVGRGEVELATMMRIADQALYAAKRRGRDRVVQADKRSLEIA</sequence>
<proteinExistence type="predicted"/>
<keyword evidence="3" id="KW-1133">Transmembrane helix</keyword>
<protein>
    <recommendedName>
        <fullName evidence="1">diguanylate cyclase</fullName>
        <ecNumber evidence="1">2.7.7.65</ecNumber>
    </recommendedName>
</protein>
<dbReference type="PANTHER" id="PTHR45138:SF9">
    <property type="entry name" value="DIGUANYLATE CYCLASE DGCM-RELATED"/>
    <property type="match status" value="1"/>
</dbReference>
<accession>A0A1M6UHU2</accession>
<dbReference type="AlphaFoldDB" id="A0A1M6UHU2"/>
<dbReference type="PANTHER" id="PTHR45138">
    <property type="entry name" value="REGULATORY COMPONENTS OF SENSORY TRANSDUCTION SYSTEM"/>
    <property type="match status" value="1"/>
</dbReference>
<dbReference type="GO" id="GO:0043709">
    <property type="term" value="P:cell adhesion involved in single-species biofilm formation"/>
    <property type="evidence" value="ECO:0007669"/>
    <property type="project" value="TreeGrafter"/>
</dbReference>
<dbReference type="FunFam" id="3.30.70.270:FF:000001">
    <property type="entry name" value="Diguanylate cyclase domain protein"/>
    <property type="match status" value="1"/>
</dbReference>
<evidence type="ECO:0000313" key="5">
    <source>
        <dbReference type="EMBL" id="SHK68730.1"/>
    </source>
</evidence>
<keyword evidence="3" id="KW-0812">Transmembrane</keyword>
<keyword evidence="3" id="KW-0472">Membrane</keyword>
<dbReference type="GO" id="GO:0052621">
    <property type="term" value="F:diguanylate cyclase activity"/>
    <property type="evidence" value="ECO:0007669"/>
    <property type="project" value="UniProtKB-EC"/>
</dbReference>
<dbReference type="EMBL" id="LT670844">
    <property type="protein sequence ID" value="SHK68730.1"/>
    <property type="molecule type" value="Genomic_DNA"/>
</dbReference>
<evidence type="ECO:0000313" key="6">
    <source>
        <dbReference type="Proteomes" id="UP000189935"/>
    </source>
</evidence>
<comment type="catalytic activity">
    <reaction evidence="2">
        <text>2 GTP = 3',3'-c-di-GMP + 2 diphosphate</text>
        <dbReference type="Rhea" id="RHEA:24898"/>
        <dbReference type="ChEBI" id="CHEBI:33019"/>
        <dbReference type="ChEBI" id="CHEBI:37565"/>
        <dbReference type="ChEBI" id="CHEBI:58805"/>
        <dbReference type="EC" id="2.7.7.65"/>
    </reaction>
</comment>
<name>A0A1M6UHU2_9BRAD</name>
<dbReference type="SUPFAM" id="SSF55073">
    <property type="entry name" value="Nucleotide cyclase"/>
    <property type="match status" value="1"/>
</dbReference>
<dbReference type="NCBIfam" id="TIGR00254">
    <property type="entry name" value="GGDEF"/>
    <property type="match status" value="1"/>
</dbReference>
<organism evidence="5 6">
    <name type="scientific">Bradyrhizobium lablabi</name>
    <dbReference type="NCBI Taxonomy" id="722472"/>
    <lineage>
        <taxon>Bacteria</taxon>
        <taxon>Pseudomonadati</taxon>
        <taxon>Pseudomonadota</taxon>
        <taxon>Alphaproteobacteria</taxon>
        <taxon>Hyphomicrobiales</taxon>
        <taxon>Nitrobacteraceae</taxon>
        <taxon>Bradyrhizobium</taxon>
    </lineage>
</organism>
<dbReference type="GO" id="GO:1902201">
    <property type="term" value="P:negative regulation of bacterial-type flagellum-dependent cell motility"/>
    <property type="evidence" value="ECO:0007669"/>
    <property type="project" value="TreeGrafter"/>
</dbReference>
<dbReference type="SMART" id="SM00267">
    <property type="entry name" value="GGDEF"/>
    <property type="match status" value="1"/>
</dbReference>
<reference evidence="5 6" key="1">
    <citation type="submission" date="2016-11" db="EMBL/GenBank/DDBJ databases">
        <authorList>
            <person name="Jaros S."/>
            <person name="Januszkiewicz K."/>
            <person name="Wedrychowicz H."/>
        </authorList>
    </citation>
    <scope>NUCLEOTIDE SEQUENCE [LARGE SCALE GENOMIC DNA]</scope>
    <source>
        <strain evidence="5 6">GAS499</strain>
    </source>
</reference>